<organism evidence="3 4">
    <name type="scientific">Umezakia ovalisporum FSS-62</name>
    <dbReference type="NCBI Taxonomy" id="2971776"/>
    <lineage>
        <taxon>Bacteria</taxon>
        <taxon>Bacillati</taxon>
        <taxon>Cyanobacteriota</taxon>
        <taxon>Cyanophyceae</taxon>
        <taxon>Nostocales</taxon>
        <taxon>Nodulariaceae</taxon>
        <taxon>Umezakia</taxon>
    </lineage>
</organism>
<feature type="transmembrane region" description="Helical" evidence="2">
    <location>
        <begin position="169"/>
        <end position="192"/>
    </location>
</feature>
<feature type="transmembrane region" description="Helical" evidence="2">
    <location>
        <begin position="71"/>
        <end position="89"/>
    </location>
</feature>
<dbReference type="AlphaFoldDB" id="A0AA43KDN4"/>
<evidence type="ECO:0000256" key="1">
    <source>
        <dbReference type="SAM" id="MobiDB-lite"/>
    </source>
</evidence>
<evidence type="ECO:0000256" key="2">
    <source>
        <dbReference type="SAM" id="Phobius"/>
    </source>
</evidence>
<keyword evidence="2" id="KW-1133">Transmembrane helix</keyword>
<feature type="compositionally biased region" description="Polar residues" evidence="1">
    <location>
        <begin position="1"/>
        <end position="17"/>
    </location>
</feature>
<dbReference type="EMBL" id="JANQDL010000021">
    <property type="protein sequence ID" value="MDH6062696.1"/>
    <property type="molecule type" value="Genomic_DNA"/>
</dbReference>
<feature type="transmembrane region" description="Helical" evidence="2">
    <location>
        <begin position="30"/>
        <end position="51"/>
    </location>
</feature>
<sequence length="248" mass="27648">MQPKSNSPSDIRANPNSGKFLIPPSQRRKFFLQFTLMTILGWVVGGITTMGLENSTLGNLLPVDSFHRVKILGNIVFAVVFAADQALVLHRYISGLLWMLATSTGWLVVNSVGIPPVKHISSVVISFHQGESPDLAFMGGLLSTVLYILAVIWLGLCQWLVLRRYAKQLWWWNFLPFLSFTFISIFLCFLSLVKDLIPEVSRTPILYWSEQGFTAIILAIVPAIGLCTLKTNSHPPTKNSSSPYHTNS</sequence>
<proteinExistence type="predicted"/>
<reference evidence="3 4" key="1">
    <citation type="journal article" date="2023" name="J. Phycol.">
        <title>Chrysosporum ovalisporum is synonymous with the true-branching cyanobacterium Umezakia natans (Nostocales/Aphanizomenonaceae).</title>
        <authorList>
            <person name="McGregor G.B."/>
            <person name="Sendall B.C."/>
            <person name="Niiyama Y."/>
            <person name="Tuji A."/>
            <person name="Willis A."/>
        </authorList>
    </citation>
    <scope>NUCLEOTIDE SEQUENCE [LARGE SCALE GENOMIC DNA]</scope>
    <source>
        <strain evidence="3 4">FSS-62</strain>
    </source>
</reference>
<comment type="caution">
    <text evidence="3">The sequence shown here is derived from an EMBL/GenBank/DDBJ whole genome shotgun (WGS) entry which is preliminary data.</text>
</comment>
<evidence type="ECO:0000313" key="3">
    <source>
        <dbReference type="EMBL" id="MDH6062696.1"/>
    </source>
</evidence>
<accession>A0AA43KDN4</accession>
<feature type="region of interest" description="Disordered" evidence="1">
    <location>
        <begin position="1"/>
        <end position="20"/>
    </location>
</feature>
<feature type="transmembrane region" description="Helical" evidence="2">
    <location>
        <begin position="212"/>
        <end position="229"/>
    </location>
</feature>
<feature type="transmembrane region" description="Helical" evidence="2">
    <location>
        <begin position="135"/>
        <end position="162"/>
    </location>
</feature>
<name>A0AA43KDN4_9CYAN</name>
<gene>
    <name evidence="3" type="ORF">NWP23_02585</name>
</gene>
<keyword evidence="2" id="KW-0472">Membrane</keyword>
<feature type="transmembrane region" description="Helical" evidence="2">
    <location>
        <begin position="96"/>
        <end position="115"/>
    </location>
</feature>
<evidence type="ECO:0000313" key="4">
    <source>
        <dbReference type="Proteomes" id="UP001159370"/>
    </source>
</evidence>
<protein>
    <submittedName>
        <fullName evidence="3">Uncharacterized protein</fullName>
    </submittedName>
</protein>
<keyword evidence="2" id="KW-0812">Transmembrane</keyword>
<dbReference type="RefSeq" id="WP_280656836.1">
    <property type="nucleotide sequence ID" value="NZ_JANQDL010000021.1"/>
</dbReference>
<dbReference type="Proteomes" id="UP001159370">
    <property type="component" value="Unassembled WGS sequence"/>
</dbReference>